<evidence type="ECO:0000256" key="5">
    <source>
        <dbReference type="ARBA" id="ARBA00022556"/>
    </source>
</evidence>
<keyword evidence="4" id="KW-0444">Lipid biosynthesis</keyword>
<protein>
    <recommendedName>
        <fullName evidence="3 10">Lipid-A-disaccharide synthase</fullName>
        <ecNumber evidence="2 10">2.4.1.182</ecNumber>
    </recommendedName>
</protein>
<gene>
    <name evidence="11" type="ORF">Cflav_PD3741</name>
</gene>
<dbReference type="GO" id="GO:0005543">
    <property type="term" value="F:phospholipid binding"/>
    <property type="evidence" value="ECO:0007669"/>
    <property type="project" value="TreeGrafter"/>
</dbReference>
<evidence type="ECO:0000256" key="4">
    <source>
        <dbReference type="ARBA" id="ARBA00022516"/>
    </source>
</evidence>
<evidence type="ECO:0000313" key="12">
    <source>
        <dbReference type="Proteomes" id="UP000003688"/>
    </source>
</evidence>
<reference evidence="11 12" key="1">
    <citation type="journal article" date="2011" name="J. Bacteriol.">
        <title>Genome sequence of 'Pedosphaera parvula' Ellin514, an aerobic Verrucomicrobial isolate from pasture soil.</title>
        <authorList>
            <person name="Kant R."/>
            <person name="van Passel M.W."/>
            <person name="Sangwan P."/>
            <person name="Palva A."/>
            <person name="Lucas S."/>
            <person name="Copeland A."/>
            <person name="Lapidus A."/>
            <person name="Glavina Del Rio T."/>
            <person name="Dalin E."/>
            <person name="Tice H."/>
            <person name="Bruce D."/>
            <person name="Goodwin L."/>
            <person name="Pitluck S."/>
            <person name="Chertkov O."/>
            <person name="Larimer F.W."/>
            <person name="Land M.L."/>
            <person name="Hauser L."/>
            <person name="Brettin T.S."/>
            <person name="Detter J.C."/>
            <person name="Han S."/>
            <person name="de Vos W.M."/>
            <person name="Janssen P.H."/>
            <person name="Smidt H."/>
        </authorList>
    </citation>
    <scope>NUCLEOTIDE SEQUENCE [LARGE SCALE GENOMIC DNA]</scope>
    <source>
        <strain evidence="11 12">Ellin514</strain>
    </source>
</reference>
<dbReference type="GO" id="GO:0016020">
    <property type="term" value="C:membrane"/>
    <property type="evidence" value="ECO:0007669"/>
    <property type="project" value="GOC"/>
</dbReference>
<dbReference type="PANTHER" id="PTHR30372">
    <property type="entry name" value="LIPID-A-DISACCHARIDE SYNTHASE"/>
    <property type="match status" value="1"/>
</dbReference>
<evidence type="ECO:0000256" key="6">
    <source>
        <dbReference type="ARBA" id="ARBA00022676"/>
    </source>
</evidence>
<evidence type="ECO:0000256" key="1">
    <source>
        <dbReference type="ARBA" id="ARBA00002056"/>
    </source>
</evidence>
<comment type="catalytic activity">
    <reaction evidence="9">
        <text>a lipid X + a UDP-2-N,3-O-bis[(3R)-3-hydroxyacyl]-alpha-D-glucosamine = a lipid A disaccharide + UDP + H(+)</text>
        <dbReference type="Rhea" id="RHEA:67828"/>
        <dbReference type="ChEBI" id="CHEBI:15378"/>
        <dbReference type="ChEBI" id="CHEBI:58223"/>
        <dbReference type="ChEBI" id="CHEBI:137748"/>
        <dbReference type="ChEBI" id="CHEBI:176338"/>
        <dbReference type="ChEBI" id="CHEBI:176343"/>
        <dbReference type="EC" id="2.4.1.182"/>
    </reaction>
</comment>
<keyword evidence="5" id="KW-0441">Lipid A biosynthesis</keyword>
<dbReference type="PANTHER" id="PTHR30372:SF4">
    <property type="entry name" value="LIPID-A-DISACCHARIDE SYNTHASE, MITOCHONDRIAL-RELATED"/>
    <property type="match status" value="1"/>
</dbReference>
<evidence type="ECO:0000256" key="9">
    <source>
        <dbReference type="ARBA" id="ARBA00048975"/>
    </source>
</evidence>
<dbReference type="EC" id="2.4.1.182" evidence="2 10"/>
<proteinExistence type="predicted"/>
<dbReference type="GO" id="GO:0008915">
    <property type="term" value="F:lipid-A-disaccharide synthase activity"/>
    <property type="evidence" value="ECO:0007669"/>
    <property type="project" value="UniProtKB-UniRule"/>
</dbReference>
<evidence type="ECO:0000256" key="10">
    <source>
        <dbReference type="NCBIfam" id="TIGR00215"/>
    </source>
</evidence>
<sequence length="390" mass="43449">MCSGEVSGDRQAAHLARTLLLLNSSIRLYGCGGTQMESAGVDIKIKTAHLGYVGFQESFRFTRPLKNALDQIAKMIQEERPDMAVLIDSEHFNRSVAKLLTRHQIPFIYYFPPQVWLWGKWRARSVAKQSRMIIPAFSEEVDIYRAKGGRVQWCGHPLLDLVKPEKDHARIFVESGLNPTLQTIGILPGSRYQELEELGPSMLAAARQIKERHPKVQFILPLAAPHLLPALQRQIGEALMTEHVKIITSHVYTCLSRCDVVMLSSGTATLEAALLGVPMVVGYRVTPLTYLVARQIVSTKYVAMPNILLSERVIPELIQKDFSVKRLVAETLDIFENKSRAQMIRNRLRQIPSMLGTEGAIARAATLILNEASSTVALTCAHQGAQHASP</sequence>
<dbReference type="STRING" id="320771.Cflav_PD3741"/>
<keyword evidence="7 11" id="KW-0808">Transferase</keyword>
<dbReference type="SUPFAM" id="SSF53756">
    <property type="entry name" value="UDP-Glycosyltransferase/glycogen phosphorylase"/>
    <property type="match status" value="1"/>
</dbReference>
<comment type="function">
    <text evidence="1">Condensation of UDP-2,3-diacylglucosamine and 2,3-diacylglucosamine-1-phosphate to form lipid A disaccharide, a precursor of lipid A, a phosphorylated glycolipid that anchors the lipopolysaccharide to the outer membrane of the cell.</text>
</comment>
<dbReference type="NCBIfam" id="TIGR00215">
    <property type="entry name" value="lpxB"/>
    <property type="match status" value="1"/>
</dbReference>
<dbReference type="GO" id="GO:0009245">
    <property type="term" value="P:lipid A biosynthetic process"/>
    <property type="evidence" value="ECO:0007669"/>
    <property type="project" value="UniProtKB-UniRule"/>
</dbReference>
<accession>B9XGH3</accession>
<dbReference type="AlphaFoldDB" id="B9XGH3"/>
<dbReference type="OrthoDB" id="9801642at2"/>
<dbReference type="Pfam" id="PF02684">
    <property type="entry name" value="LpxB"/>
    <property type="match status" value="1"/>
</dbReference>
<evidence type="ECO:0000256" key="2">
    <source>
        <dbReference type="ARBA" id="ARBA00012687"/>
    </source>
</evidence>
<evidence type="ECO:0000256" key="7">
    <source>
        <dbReference type="ARBA" id="ARBA00022679"/>
    </source>
</evidence>
<keyword evidence="12" id="KW-1185">Reference proteome</keyword>
<evidence type="ECO:0000256" key="3">
    <source>
        <dbReference type="ARBA" id="ARBA00020902"/>
    </source>
</evidence>
<dbReference type="InterPro" id="IPR003835">
    <property type="entry name" value="Glyco_trans_19"/>
</dbReference>
<keyword evidence="8" id="KW-0443">Lipid metabolism</keyword>
<evidence type="ECO:0000313" key="11">
    <source>
        <dbReference type="EMBL" id="EEF61024.1"/>
    </source>
</evidence>
<dbReference type="EMBL" id="ABOX02000012">
    <property type="protein sequence ID" value="EEF61024.1"/>
    <property type="molecule type" value="Genomic_DNA"/>
</dbReference>
<name>B9XGH3_PEDPL</name>
<organism evidence="11 12">
    <name type="scientific">Pedosphaera parvula (strain Ellin514)</name>
    <dbReference type="NCBI Taxonomy" id="320771"/>
    <lineage>
        <taxon>Bacteria</taxon>
        <taxon>Pseudomonadati</taxon>
        <taxon>Verrucomicrobiota</taxon>
        <taxon>Pedosphaerae</taxon>
        <taxon>Pedosphaerales</taxon>
        <taxon>Pedosphaeraceae</taxon>
        <taxon>Pedosphaera</taxon>
    </lineage>
</organism>
<evidence type="ECO:0000256" key="8">
    <source>
        <dbReference type="ARBA" id="ARBA00023098"/>
    </source>
</evidence>
<keyword evidence="6 11" id="KW-0328">Glycosyltransferase</keyword>
<comment type="caution">
    <text evidence="11">The sequence shown here is derived from an EMBL/GenBank/DDBJ whole genome shotgun (WGS) entry which is preliminary data.</text>
</comment>
<dbReference type="Proteomes" id="UP000003688">
    <property type="component" value="Unassembled WGS sequence"/>
</dbReference>